<dbReference type="CDD" id="cd18012">
    <property type="entry name" value="DEXQc_arch_SWI2_SNF2"/>
    <property type="match status" value="1"/>
</dbReference>
<evidence type="ECO:0000256" key="1">
    <source>
        <dbReference type="ARBA" id="ARBA00022801"/>
    </source>
</evidence>
<dbReference type="Pfam" id="PF04434">
    <property type="entry name" value="SWIM"/>
    <property type="match status" value="1"/>
</dbReference>
<evidence type="ECO:0000259" key="5">
    <source>
        <dbReference type="PROSITE" id="PS51194"/>
    </source>
</evidence>
<organism evidence="6 7">
    <name type="scientific">Candidatus Protochlamydia naegleriophila</name>
    <dbReference type="NCBI Taxonomy" id="389348"/>
    <lineage>
        <taxon>Bacteria</taxon>
        <taxon>Pseudomonadati</taxon>
        <taxon>Chlamydiota</taxon>
        <taxon>Chlamydiia</taxon>
        <taxon>Parachlamydiales</taxon>
        <taxon>Parachlamydiaceae</taxon>
        <taxon>Candidatus Protochlamydia</taxon>
    </lineage>
</organism>
<evidence type="ECO:0000259" key="3">
    <source>
        <dbReference type="PROSITE" id="PS50966"/>
    </source>
</evidence>
<dbReference type="InterPro" id="IPR013663">
    <property type="entry name" value="Helicase_SWF/SNF/SWI_bac"/>
</dbReference>
<dbReference type="Proteomes" id="UP000069902">
    <property type="component" value="Chromosome cPNK"/>
</dbReference>
<keyword evidence="7" id="KW-1185">Reference proteome</keyword>
<evidence type="ECO:0000256" key="2">
    <source>
        <dbReference type="PROSITE-ProRule" id="PRU00325"/>
    </source>
</evidence>
<protein>
    <submittedName>
        <fullName evidence="6">Uncharacterized protein</fullName>
    </submittedName>
</protein>
<dbReference type="PANTHER" id="PTHR10799">
    <property type="entry name" value="SNF2/RAD54 HELICASE FAMILY"/>
    <property type="match status" value="1"/>
</dbReference>
<dbReference type="CDD" id="cd18793">
    <property type="entry name" value="SF2_C_SNF"/>
    <property type="match status" value="1"/>
</dbReference>
<dbReference type="Pfam" id="PF00271">
    <property type="entry name" value="Helicase_C"/>
    <property type="match status" value="1"/>
</dbReference>
<dbReference type="SMART" id="SM00487">
    <property type="entry name" value="DEXDc"/>
    <property type="match status" value="1"/>
</dbReference>
<dbReference type="Pfam" id="PF08455">
    <property type="entry name" value="SNF2_assoc"/>
    <property type="match status" value="1"/>
</dbReference>
<dbReference type="SMART" id="SM00490">
    <property type="entry name" value="HELICc"/>
    <property type="match status" value="1"/>
</dbReference>
<dbReference type="Gene3D" id="3.40.50.10810">
    <property type="entry name" value="Tandem AAA-ATPase domain"/>
    <property type="match status" value="1"/>
</dbReference>
<dbReference type="InterPro" id="IPR049730">
    <property type="entry name" value="SNF2/RAD54-like_C"/>
</dbReference>
<dbReference type="InterPro" id="IPR000330">
    <property type="entry name" value="SNF2_N"/>
</dbReference>
<evidence type="ECO:0000313" key="6">
    <source>
        <dbReference type="EMBL" id="CUI15998.1"/>
    </source>
</evidence>
<dbReference type="InParanoid" id="A0A0U5J982"/>
<dbReference type="InterPro" id="IPR007527">
    <property type="entry name" value="Znf_SWIM"/>
</dbReference>
<dbReference type="STRING" id="389348.PNK_0364"/>
<dbReference type="GO" id="GO:0008270">
    <property type="term" value="F:zinc ion binding"/>
    <property type="evidence" value="ECO:0007669"/>
    <property type="project" value="UniProtKB-KW"/>
</dbReference>
<reference evidence="7" key="1">
    <citation type="submission" date="2015-09" db="EMBL/GenBank/DDBJ databases">
        <authorList>
            <person name="Bertelli C."/>
        </authorList>
    </citation>
    <scope>NUCLEOTIDE SEQUENCE [LARGE SCALE GENOMIC DNA]</scope>
    <source>
        <strain evidence="7">KNic</strain>
    </source>
</reference>
<keyword evidence="2" id="KW-0479">Metal-binding</keyword>
<dbReference type="SUPFAM" id="SSF52540">
    <property type="entry name" value="P-loop containing nucleoside triphosphate hydrolases"/>
    <property type="match status" value="2"/>
</dbReference>
<dbReference type="InterPro" id="IPR014001">
    <property type="entry name" value="Helicase_ATP-bd"/>
</dbReference>
<dbReference type="InterPro" id="IPR001650">
    <property type="entry name" value="Helicase_C-like"/>
</dbReference>
<dbReference type="PATRIC" id="fig|389348.3.peg.409"/>
<evidence type="ECO:0000313" key="7">
    <source>
        <dbReference type="Proteomes" id="UP000069902"/>
    </source>
</evidence>
<dbReference type="KEGG" id="pnl:PNK_0364"/>
<feature type="domain" description="Helicase ATP-binding" evidence="4">
    <location>
        <begin position="712"/>
        <end position="873"/>
    </location>
</feature>
<sequence length="1163" mass="133922">MLNFRKLKHDFSPTIIKEGKSLYDKGMVVSSKIINLKPDMVRFSCRVMGSFDNCYESELEIDRHESVIIDSDCDCTYKYDCQHLAAVLFYLEAHYNQILVAYSKETDLEKATHVDDQEKERLRETFKEAETKEHARQDKKFQKELLEEYINASQLLGQASFFHPEEEIAQDKAELAVVFTPPQKGCDQIEIQLSLRLPFRSKSLNISQIKTFIDAIRYNEALYIGSKRYFFSISSFDEASAEILKLIIDFARFTDNKGDKQQRSAYIDIEAFGTLLAVSYAIAETRFASSAPLNDHGPELYPMPCIYCSTIEEPLKLAINTAMLRFELDYLEVNAPKILLKPKIVLQNRHIIDCEEALLFECAKPGMIYQNTYYRFKSLIKRKHLRSLPAIRDMTIPEPLFGTFVENALSELMRFAEIAHKDIIERFVTLPFVEKVGAECDIHYLNGELEASLNFVYGSVKVPAATSQLTVEHISTFVTPEGILARNLTEEQKITDHLFQDFVFDPSQGIYSAKNDKKIVEFMTEVIPANQHRVKFNCPENLLDQFIYDDSTFYLSLKESSRIDMYEVEVKVDGYLNGVTVDLLWDCLSSKRAFIELSAKKTSKRKTKVEENKAPYKILVLDLEKLAPVVQIFDEMGINRLDAHSEQRPLWSLASLDVEQFSGLPVEFSMTEKLQEIQQQMLGHVPCKARDIPSVIQASLRNYQVEGIKWLDRLRGMHLNGILADDMGLGKTLQAIITLTQYKLDHPEQPSIVVCPTSLVYNWKEEFAKFNPELRVLPVDGNPSQRKKLLSDIDQYDIIITSYTLLQKDIEFYKTVPFGYIILDEAQHIKNRGTRNAQSVKMIQAAHRLILTGTPIENSLEELWSLFDFLMPGLLSSYDRFVEKYIRQSATLQSGKNLDNLRRKVAPFILRRMKRDVLDDLPPVSEIVYHCHLSDVQQELYRSYAASAREELSQLVKKEGFDRVQIHVLATLTRLKQICCHPAIFAKDKPESGDSSKYEMLLELLQTLMESKHKTVIFSQYTRMLNIMREDLQKQGIRFEYLDGSSKNRLSIVKKFNEDHNIPIFLVSLKAGGSGLNLVGADTVIHYDMWWNPAVENQATDRVHRLGQKNSVSSYKLITLNTIEEKILDLHNRKKSLVKEVVSRDEDMIAKLTWEEVLELLQT</sequence>
<keyword evidence="2" id="KW-0863">Zinc-finger</keyword>
<dbReference type="PROSITE" id="PS51192">
    <property type="entry name" value="HELICASE_ATP_BIND_1"/>
    <property type="match status" value="1"/>
</dbReference>
<dbReference type="PROSITE" id="PS51194">
    <property type="entry name" value="HELICASE_CTER"/>
    <property type="match status" value="1"/>
</dbReference>
<dbReference type="GO" id="GO:0016787">
    <property type="term" value="F:hydrolase activity"/>
    <property type="evidence" value="ECO:0007669"/>
    <property type="project" value="UniProtKB-KW"/>
</dbReference>
<dbReference type="InterPro" id="IPR027417">
    <property type="entry name" value="P-loop_NTPase"/>
</dbReference>
<dbReference type="EMBL" id="LN879502">
    <property type="protein sequence ID" value="CUI15998.1"/>
    <property type="molecule type" value="Genomic_DNA"/>
</dbReference>
<proteinExistence type="predicted"/>
<dbReference type="PROSITE" id="PS50966">
    <property type="entry name" value="ZF_SWIM"/>
    <property type="match status" value="1"/>
</dbReference>
<dbReference type="RefSeq" id="WP_059059925.1">
    <property type="nucleotide sequence ID" value="NZ_LN879502.1"/>
</dbReference>
<keyword evidence="1" id="KW-0378">Hydrolase</keyword>
<dbReference type="Pfam" id="PF00176">
    <property type="entry name" value="SNF2-rel_dom"/>
    <property type="match status" value="1"/>
</dbReference>
<evidence type="ECO:0000259" key="4">
    <source>
        <dbReference type="PROSITE" id="PS51192"/>
    </source>
</evidence>
<gene>
    <name evidence="6" type="ORF">PNK_0364</name>
</gene>
<dbReference type="Gene3D" id="3.40.50.300">
    <property type="entry name" value="P-loop containing nucleotide triphosphate hydrolases"/>
    <property type="match status" value="1"/>
</dbReference>
<dbReference type="AlphaFoldDB" id="A0A0U5J982"/>
<feature type="domain" description="Helicase C-terminal" evidence="5">
    <location>
        <begin position="1003"/>
        <end position="1149"/>
    </location>
</feature>
<name>A0A0U5J982_9BACT</name>
<feature type="domain" description="SWIM-type" evidence="3">
    <location>
        <begin position="55"/>
        <end position="92"/>
    </location>
</feature>
<accession>A0A0U5J982</accession>
<dbReference type="InterPro" id="IPR038718">
    <property type="entry name" value="SNF2-like_sf"/>
</dbReference>
<keyword evidence="2" id="KW-0862">Zinc</keyword>
<dbReference type="GO" id="GO:0005524">
    <property type="term" value="F:ATP binding"/>
    <property type="evidence" value="ECO:0007669"/>
    <property type="project" value="InterPro"/>
</dbReference>